<reference evidence="16 17" key="1">
    <citation type="journal article" date="2011" name="J. Gen. Appl. Microbiol.">
        <title>Draft genome sequencing of the enigmatic yeast Saitoella complicata.</title>
        <authorList>
            <person name="Nishida H."/>
            <person name="Hamamoto M."/>
            <person name="Sugiyama J."/>
        </authorList>
    </citation>
    <scope>NUCLEOTIDE SEQUENCE [LARGE SCALE GENOMIC DNA]</scope>
    <source>
        <strain evidence="16 17">NRRL Y-17804</strain>
    </source>
</reference>
<dbReference type="FunFam" id="1.20.1560.10:FF:000050">
    <property type="entry name" value="Vacuolar ABC heavy metal transporter (Hmt1)"/>
    <property type="match status" value="1"/>
</dbReference>
<evidence type="ECO:0000256" key="8">
    <source>
        <dbReference type="ARBA" id="ARBA00023136"/>
    </source>
</evidence>
<comment type="similarity">
    <text evidence="9">Belongs to the ABC transporter superfamily. ABCB family. Heavy Metal importer (TC 3.A.1.210) subfamily.</text>
</comment>
<proteinExistence type="inferred from homology"/>
<feature type="region of interest" description="Disordered" evidence="12">
    <location>
        <begin position="1518"/>
        <end position="1599"/>
    </location>
</feature>
<dbReference type="PROSITE" id="PS50929">
    <property type="entry name" value="ABC_TM1F"/>
    <property type="match status" value="1"/>
</dbReference>
<dbReference type="GO" id="GO:0000041">
    <property type="term" value="P:transition metal ion transport"/>
    <property type="evidence" value="ECO:0007669"/>
    <property type="project" value="UniProtKB-ARBA"/>
</dbReference>
<feature type="compositionally biased region" description="Acidic residues" evidence="12">
    <location>
        <begin position="1520"/>
        <end position="1529"/>
    </location>
</feature>
<feature type="compositionally biased region" description="Acidic residues" evidence="12">
    <location>
        <begin position="1565"/>
        <end position="1575"/>
    </location>
</feature>
<evidence type="ECO:0000256" key="13">
    <source>
        <dbReference type="SAM" id="Phobius"/>
    </source>
</evidence>
<dbReference type="InterPro" id="IPR039421">
    <property type="entry name" value="Type_1_exporter"/>
</dbReference>
<dbReference type="InterPro" id="IPR017871">
    <property type="entry name" value="ABC_transporter-like_CS"/>
</dbReference>
<dbReference type="InterPro" id="IPR019156">
    <property type="entry name" value="Ataxin-10_domain"/>
</dbReference>
<comment type="subcellular location">
    <subcellularLocation>
        <location evidence="1">Membrane</location>
        <topology evidence="1">Multi-pass membrane protein</topology>
    </subcellularLocation>
</comment>
<dbReference type="InterPro" id="IPR016024">
    <property type="entry name" value="ARM-type_fold"/>
</dbReference>
<keyword evidence="3" id="KW-0813">Transport</keyword>
<dbReference type="Proteomes" id="UP000033140">
    <property type="component" value="Unassembled WGS sequence"/>
</dbReference>
<keyword evidence="11" id="KW-0175">Coiled coil</keyword>
<feature type="transmembrane region" description="Helical" evidence="13">
    <location>
        <begin position="176"/>
        <end position="198"/>
    </location>
</feature>
<accession>A0A0E9NCT9</accession>
<dbReference type="SUPFAM" id="SSF90123">
    <property type="entry name" value="ABC transporter transmembrane region"/>
    <property type="match status" value="1"/>
</dbReference>
<feature type="coiled-coil region" evidence="11">
    <location>
        <begin position="834"/>
        <end position="861"/>
    </location>
</feature>
<keyword evidence="6" id="KW-0067">ATP-binding</keyword>
<dbReference type="GO" id="GO:0098662">
    <property type="term" value="P:inorganic cation transmembrane transport"/>
    <property type="evidence" value="ECO:0007669"/>
    <property type="project" value="UniProtKB-ARBA"/>
</dbReference>
<reference evidence="16 17" key="2">
    <citation type="journal article" date="2014" name="J. Gen. Appl. Microbiol.">
        <title>The early diverging ascomycetous budding yeast Saitoella complicata has three histone deacetylases belonging to the Clr6, Hos2, and Rpd3 lineages.</title>
        <authorList>
            <person name="Nishida H."/>
            <person name="Matsumoto T."/>
            <person name="Kondo S."/>
            <person name="Hamamoto M."/>
            <person name="Yoshikawa H."/>
        </authorList>
    </citation>
    <scope>NUCLEOTIDE SEQUENCE [LARGE SCALE GENOMIC DNA]</scope>
    <source>
        <strain evidence="16 17">NRRL Y-17804</strain>
    </source>
</reference>
<evidence type="ECO:0000256" key="7">
    <source>
        <dbReference type="ARBA" id="ARBA00022989"/>
    </source>
</evidence>
<comment type="caution">
    <text evidence="16">The sequence shown here is derived from an EMBL/GenBank/DDBJ whole genome shotgun (WGS) entry which is preliminary data.</text>
</comment>
<dbReference type="CDD" id="cd18583">
    <property type="entry name" value="ABC_6TM_HMT1"/>
    <property type="match status" value="1"/>
</dbReference>
<keyword evidence="17" id="KW-1185">Reference proteome</keyword>
<keyword evidence="5" id="KW-0547">Nucleotide-binding</keyword>
<feature type="domain" description="ABC transporter" evidence="14">
    <location>
        <begin position="604"/>
        <end position="838"/>
    </location>
</feature>
<keyword evidence="4 13" id="KW-0812">Transmembrane</keyword>
<dbReference type="GO" id="GO:0140359">
    <property type="term" value="F:ABC-type transporter activity"/>
    <property type="evidence" value="ECO:0007669"/>
    <property type="project" value="InterPro"/>
</dbReference>
<sequence length="1599" mass="174504">MRGCQRCGVLQEVNPTNSSHHWYPAAAVVDPAMDSHSTNSVIDTLHFSVPPVLLIFYSLASAFPQKGTASPKPSTLLRWLTVFSLLIPLSYVANAGLVIARALIKKGWWTTQSTVIYVISLTFISGMLTLSLLAAASRGTDQLRPAVWGSYLLIVASEAVIVLYEPLPKRNLWRGAWWGISVFRIVCIILCGSLWALLRSRVGPSEDSAEEPLLGDAASNGTRTYGATPSGTSTPSQNGNAKKPETAAEKTKQKEGWWAYVKSFSVLLPYLWPRNDVKLQLIVIVSFILLLLQRWVNVLVPRQLGIVTDELSEENHGKGMWTSVLMYVLFRFLQGNMGVLGAVRSVIWIPVYQYTYRSLSTSSYEHVMSLSLDFHLSKKIGEVLQALSNGTSINSVLEQVLFQIAPTIVDLLIAIAYFSVKFDAYQSFVVACVTVSYLYFTVKITEWRTAVRRDMVTKSRAAAAIKTDSVSNYETVKYFNAEDFEFDRFREAIRTVQKSEYTVMSSLNALNVTQGLIFTLGILASCLLSAYRVSQGKDTVGDFVTVLTYLVQLQQPLNFFGMYYRSIQQNLVDAERMLELFNQKPTVVDSPDAHDLELNEGGEIVFDNVHFAYDKRKAALIGLNFQARAGETIALVGESGGGKSTILRLLFRSYDVDSGSITIDGQDIRDVTLNSLRKHIAVVPQDCVLFNESIMYNVRYAKPEATEEEVYEAARAAQIHERILSFPDKYETKVGDRGLRLSGGEKQRVAIARAILKDAKIILLDEATSALDTTTEREIQSALATLRQGRTTFTIAHRLSTITDADKILVLQNGRLVEAGGHDELILHGNGTYRSMWEKQIRAEKERARKADEKVDEAERGLLEDAGEGSGEGSGSGTPAVKAAESVKAPVEAETSSEQPRPFIQLTDIEPTSVPQPVAEEADANPASPAGNAAAVLEQAGLTLTEDGAVADPKDLDAAHEEDSEPEAPAPIETEDVGGEEGPAGEAAALPGAPVVPVVPVPERAGVEADVKDAQTQPEQAEETEPSRTVSLLRSLQHGSSTESLESLKQIVFETQSNANLRELLGEEPMVWSNLVAVVQGTSITSGQESSETIKNFLTFARNLLAAGQQAQDNAGNANLDKTVESVLQACLANADNAALSNLITTSLQVLSNMIAGNTQQKERVWMNWVAYADEKFMNSLFAFSSKQAILPLLFFTWNCISEKASLRDTLLNTSSGKALLRQLSMIADDSFEESQPEAFELTYYIIASVIKNGGFEELYAVAKSDHYVLSDPQLNILKIVDAMLDSEQIDLTQQPQFPKSLVKVFKAVADRSSFLMKALNNDQSTNTSNEKMDVTDATSVWTGVVLLLQTLTHLCSDTSAKETLLKNGVLETTIALLGAANTYVPCRTIKSSGSVSSSPYDPTAEADSMKAFAFVKRDAVKLLGTLCYRSQSVQDEIRRLHGVELILSQCNVDDDNPYLREHAVFCVRNLLEDNADNQALVAEMEAIKTLPSEALEGTGITPVILDGKVKLAVAKTEAEPVEVEEEPTSTETEPLLSGPPSAAAFASSGLSSGEPASEETAQGEGEEQGQDEAGAEVLSPTSSKKKKNKKKKRGGKGR</sequence>
<feature type="region of interest" description="Disordered" evidence="12">
    <location>
        <begin position="1009"/>
        <end position="1029"/>
    </location>
</feature>
<evidence type="ECO:0000259" key="14">
    <source>
        <dbReference type="PROSITE" id="PS50893"/>
    </source>
</evidence>
<feature type="transmembrane region" description="Helical" evidence="13">
    <location>
        <begin position="45"/>
        <end position="64"/>
    </location>
</feature>
<name>A0A0E9NCT9_SAICN</name>
<feature type="region of interest" description="Disordered" evidence="12">
    <location>
        <begin position="957"/>
        <end position="992"/>
    </location>
</feature>
<dbReference type="GO" id="GO:0016887">
    <property type="term" value="F:ATP hydrolysis activity"/>
    <property type="evidence" value="ECO:0007669"/>
    <property type="project" value="InterPro"/>
</dbReference>
<dbReference type="Pfam" id="PF09759">
    <property type="entry name" value="Atx10homo_assoc"/>
    <property type="match status" value="1"/>
</dbReference>
<dbReference type="SUPFAM" id="SSF52540">
    <property type="entry name" value="P-loop containing nucleoside triphosphate hydrolases"/>
    <property type="match status" value="1"/>
</dbReference>
<organism evidence="16 17">
    <name type="scientific">Saitoella complicata (strain BCRC 22490 / CBS 7301 / JCM 7358 / NBRC 10748 / NRRL Y-17804)</name>
    <dbReference type="NCBI Taxonomy" id="698492"/>
    <lineage>
        <taxon>Eukaryota</taxon>
        <taxon>Fungi</taxon>
        <taxon>Dikarya</taxon>
        <taxon>Ascomycota</taxon>
        <taxon>Taphrinomycotina</taxon>
        <taxon>Taphrinomycotina incertae sedis</taxon>
        <taxon>Saitoella</taxon>
    </lineage>
</organism>
<protein>
    <recommendedName>
        <fullName evidence="10">Copper transport protein 86</fullName>
    </recommendedName>
</protein>
<dbReference type="GO" id="GO:0005774">
    <property type="term" value="C:vacuolar membrane"/>
    <property type="evidence" value="ECO:0007669"/>
    <property type="project" value="TreeGrafter"/>
</dbReference>
<dbReference type="InterPro" id="IPR011527">
    <property type="entry name" value="ABC1_TM_dom"/>
</dbReference>
<feature type="compositionally biased region" description="Polar residues" evidence="12">
    <location>
        <begin position="219"/>
        <end position="240"/>
    </location>
</feature>
<dbReference type="Pfam" id="PF00005">
    <property type="entry name" value="ABC_tran"/>
    <property type="match status" value="1"/>
</dbReference>
<dbReference type="SMART" id="SM00382">
    <property type="entry name" value="AAA"/>
    <property type="match status" value="1"/>
</dbReference>
<feature type="region of interest" description="Disordered" evidence="12">
    <location>
        <begin position="209"/>
        <end position="249"/>
    </location>
</feature>
<dbReference type="Gene3D" id="1.20.1560.10">
    <property type="entry name" value="ABC transporter type 1, transmembrane domain"/>
    <property type="match status" value="1"/>
</dbReference>
<evidence type="ECO:0000256" key="10">
    <source>
        <dbReference type="ARBA" id="ARBA00044805"/>
    </source>
</evidence>
<dbReference type="Pfam" id="PF00664">
    <property type="entry name" value="ABC_membrane"/>
    <property type="match status" value="1"/>
</dbReference>
<dbReference type="GO" id="GO:0098655">
    <property type="term" value="P:monoatomic cation transmembrane transport"/>
    <property type="evidence" value="ECO:0007669"/>
    <property type="project" value="UniProtKB-ARBA"/>
</dbReference>
<dbReference type="PROSITE" id="PS50893">
    <property type="entry name" value="ABC_TRANSPORTER_2"/>
    <property type="match status" value="1"/>
</dbReference>
<evidence type="ECO:0000313" key="17">
    <source>
        <dbReference type="Proteomes" id="UP000033140"/>
    </source>
</evidence>
<dbReference type="PANTHER" id="PTHR24221">
    <property type="entry name" value="ATP-BINDING CASSETTE SUB-FAMILY B"/>
    <property type="match status" value="1"/>
</dbReference>
<dbReference type="Gene3D" id="1.25.10.10">
    <property type="entry name" value="Leucine-rich Repeat Variant"/>
    <property type="match status" value="1"/>
</dbReference>
<keyword evidence="8 13" id="KW-0472">Membrane</keyword>
<evidence type="ECO:0000256" key="9">
    <source>
        <dbReference type="ARBA" id="ARBA00024363"/>
    </source>
</evidence>
<dbReference type="EMBL" id="BACD03000010">
    <property type="protein sequence ID" value="GAO47654.1"/>
    <property type="molecule type" value="Genomic_DNA"/>
</dbReference>
<evidence type="ECO:0000256" key="5">
    <source>
        <dbReference type="ARBA" id="ARBA00022741"/>
    </source>
</evidence>
<evidence type="ECO:0000259" key="15">
    <source>
        <dbReference type="PROSITE" id="PS50929"/>
    </source>
</evidence>
<feature type="compositionally biased region" description="Basic residues" evidence="12">
    <location>
        <begin position="1584"/>
        <end position="1599"/>
    </location>
</feature>
<evidence type="ECO:0000256" key="12">
    <source>
        <dbReference type="SAM" id="MobiDB-lite"/>
    </source>
</evidence>
<dbReference type="GO" id="GO:0005524">
    <property type="term" value="F:ATP binding"/>
    <property type="evidence" value="ECO:0007669"/>
    <property type="project" value="UniProtKB-KW"/>
</dbReference>
<gene>
    <name evidence="16" type="ORF">G7K_1853-t1</name>
</gene>
<evidence type="ECO:0000256" key="11">
    <source>
        <dbReference type="SAM" id="Coils"/>
    </source>
</evidence>
<evidence type="ECO:0000256" key="4">
    <source>
        <dbReference type="ARBA" id="ARBA00022692"/>
    </source>
</evidence>
<evidence type="ECO:0000256" key="1">
    <source>
        <dbReference type="ARBA" id="ARBA00004141"/>
    </source>
</evidence>
<dbReference type="InterPro" id="IPR003593">
    <property type="entry name" value="AAA+_ATPase"/>
</dbReference>
<dbReference type="InterPro" id="IPR027417">
    <property type="entry name" value="P-loop_NTPase"/>
</dbReference>
<keyword evidence="7 13" id="KW-1133">Transmembrane helix</keyword>
<reference evidence="16 17" key="3">
    <citation type="journal article" date="2015" name="Genome Announc.">
        <title>Draft Genome Sequence of the Archiascomycetous Yeast Saitoella complicata.</title>
        <authorList>
            <person name="Yamauchi K."/>
            <person name="Kondo S."/>
            <person name="Hamamoto M."/>
            <person name="Takahashi Y."/>
            <person name="Ogura Y."/>
            <person name="Hayashi T."/>
            <person name="Nishida H."/>
        </authorList>
    </citation>
    <scope>NUCLEOTIDE SEQUENCE [LARGE SCALE GENOMIC DNA]</scope>
    <source>
        <strain evidence="16 17">NRRL Y-17804</strain>
    </source>
</reference>
<feature type="transmembrane region" description="Helical" evidence="13">
    <location>
        <begin position="76"/>
        <end position="103"/>
    </location>
</feature>
<dbReference type="Gene3D" id="3.40.50.300">
    <property type="entry name" value="P-loop containing nucleotide triphosphate hydrolases"/>
    <property type="match status" value="1"/>
</dbReference>
<feature type="transmembrane region" description="Helical" evidence="13">
    <location>
        <begin position="115"/>
        <end position="134"/>
    </location>
</feature>
<feature type="region of interest" description="Disordered" evidence="12">
    <location>
        <begin position="862"/>
        <end position="906"/>
    </location>
</feature>
<dbReference type="FunFam" id="3.40.50.300:FF:000186">
    <property type="entry name" value="ATP-binding cassette sub-family B member 7, mitochondrial"/>
    <property type="match status" value="1"/>
</dbReference>
<feature type="transmembrane region" description="Helical" evidence="13">
    <location>
        <begin position="146"/>
        <end position="164"/>
    </location>
</feature>
<feature type="compositionally biased region" description="Low complexity" evidence="12">
    <location>
        <begin position="1530"/>
        <end position="1564"/>
    </location>
</feature>
<evidence type="ECO:0000256" key="3">
    <source>
        <dbReference type="ARBA" id="ARBA00022448"/>
    </source>
</evidence>
<evidence type="ECO:0000256" key="6">
    <source>
        <dbReference type="ARBA" id="ARBA00022840"/>
    </source>
</evidence>
<dbReference type="SUPFAM" id="SSF48371">
    <property type="entry name" value="ARM repeat"/>
    <property type="match status" value="1"/>
</dbReference>
<dbReference type="PROSITE" id="PS00211">
    <property type="entry name" value="ABC_TRANSPORTER_1"/>
    <property type="match status" value="1"/>
</dbReference>
<feature type="domain" description="ABC transmembrane type-1" evidence="15">
    <location>
        <begin position="284"/>
        <end position="569"/>
    </location>
</feature>
<dbReference type="GO" id="GO:0010467">
    <property type="term" value="P:gene expression"/>
    <property type="evidence" value="ECO:0007669"/>
    <property type="project" value="UniProtKB-ARBA"/>
</dbReference>
<evidence type="ECO:0000313" key="16">
    <source>
        <dbReference type="EMBL" id="GAO47654.1"/>
    </source>
</evidence>
<evidence type="ECO:0000256" key="2">
    <source>
        <dbReference type="ARBA" id="ARBA00011054"/>
    </source>
</evidence>
<dbReference type="PANTHER" id="PTHR24221:SF651">
    <property type="entry name" value="HEAVY METAL TOLERANCE PROTEIN"/>
    <property type="match status" value="1"/>
</dbReference>
<dbReference type="InterPro" id="IPR011989">
    <property type="entry name" value="ARM-like"/>
</dbReference>
<dbReference type="CDD" id="cd03253">
    <property type="entry name" value="ABCC_ATM1_transporter"/>
    <property type="match status" value="1"/>
</dbReference>
<dbReference type="STRING" id="698492.A0A0E9NCT9"/>
<dbReference type="InterPro" id="IPR036640">
    <property type="entry name" value="ABC1_TM_sf"/>
</dbReference>
<dbReference type="InterPro" id="IPR003439">
    <property type="entry name" value="ABC_transporter-like_ATP-bd"/>
</dbReference>
<comment type="similarity">
    <text evidence="2">Belongs to the ABC transporter superfamily. ABCF family. EF3 subfamily.</text>
</comment>